<protein>
    <submittedName>
        <fullName evidence="3">Glucokinase</fullName>
    </submittedName>
</protein>
<evidence type="ECO:0000313" key="4">
    <source>
        <dbReference type="Proteomes" id="UP000011083"/>
    </source>
</evidence>
<name>L8GT25_ACACF</name>
<dbReference type="CDD" id="cd24008">
    <property type="entry name" value="ASKHA_NBD_GLK"/>
    <property type="match status" value="1"/>
</dbReference>
<evidence type="ECO:0000256" key="2">
    <source>
        <dbReference type="ARBA" id="ARBA00022777"/>
    </source>
</evidence>
<evidence type="ECO:0000313" key="3">
    <source>
        <dbReference type="EMBL" id="ELR16130.1"/>
    </source>
</evidence>
<dbReference type="GO" id="GO:0006096">
    <property type="term" value="P:glycolytic process"/>
    <property type="evidence" value="ECO:0007669"/>
    <property type="project" value="InterPro"/>
</dbReference>
<dbReference type="KEGG" id="acan:ACA1_177380"/>
<dbReference type="OrthoDB" id="10257118at2759"/>
<reference evidence="5" key="2">
    <citation type="submission" date="2022-07" db="PDB data bank">
        <title>Crystal Structure of Glucokinase with bound glucose from Acanthamoeba castellanii.</title>
        <authorList>
            <person name="DeBouver N.D."/>
            <person name="Abendroth J."/>
            <person name="Lorimer D.D."/>
            <person name="Horanyi P.S."/>
            <person name="Edwards T.E."/>
        </authorList>
    </citation>
    <scope>X-RAY CRYSTALLOGRAPHY (2.25 ANGSTROMS) OF 2-352</scope>
</reference>
<dbReference type="RefSeq" id="XP_004338143.1">
    <property type="nucleotide sequence ID" value="XM_004338095.1"/>
</dbReference>
<dbReference type="VEuPathDB" id="AmoebaDB:ACA1_177380"/>
<sequence length="352" mass="39096">MTSAPPLPISTLVDIVEEARPALLQWKDRFKESLKYFVGVDIGGTNTRVALDTGSSDESYVQIAKFRASSSKHIVEGLQQVARQVADILGVPASGACLAGAGRISDDGLSLDITNYPGTPADRTLTSDQLPTYLFPADATHFINDLESTCYGLKSLNESQQLSSFFKPLWSTSDTVMPMEFGHALYSPATDPSKKDEEDRLAAYLSKTLYSGKHAIEYEDIVSGRGVLAVYQWITAEHKEAAKYESAEEVSTAAFREDPCPFATKALLIHYRFLMRVAKNLCVGLQAKGMFLAGDNQVVNNPFFEKHLPEMRAEFLDHPKPDWIDMVELYTQTESFNINLHGALYYARTDQR</sequence>
<reference evidence="3 4" key="1">
    <citation type="journal article" date="2013" name="Genome Biol.">
        <title>Genome of Acanthamoeba castellanii highlights extensive lateral gene transfer and early evolution of tyrosine kinase signaling.</title>
        <authorList>
            <person name="Clarke M."/>
            <person name="Lohan A.J."/>
            <person name="Liu B."/>
            <person name="Lagkouvardos I."/>
            <person name="Roy S."/>
            <person name="Zafar N."/>
            <person name="Bertelli C."/>
            <person name="Schilde C."/>
            <person name="Kianianmomeni A."/>
            <person name="Burglin T.R."/>
            <person name="Frech C."/>
            <person name="Turcotte B."/>
            <person name="Kopec K.O."/>
            <person name="Synnott J.M."/>
            <person name="Choo C."/>
            <person name="Paponov I."/>
            <person name="Finkler A."/>
            <person name="Soon Heng Tan C."/>
            <person name="Hutchins A.P."/>
            <person name="Weinmeier T."/>
            <person name="Rattei T."/>
            <person name="Chu J.S."/>
            <person name="Gimenez G."/>
            <person name="Irimia M."/>
            <person name="Rigden D.J."/>
            <person name="Fitzpatrick D.A."/>
            <person name="Lorenzo-Morales J."/>
            <person name="Bateman A."/>
            <person name="Chiu C.H."/>
            <person name="Tang P."/>
            <person name="Hegemann P."/>
            <person name="Fromm H."/>
            <person name="Raoult D."/>
            <person name="Greub G."/>
            <person name="Miranda-Saavedra D."/>
            <person name="Chen N."/>
            <person name="Nash P."/>
            <person name="Ginger M.L."/>
            <person name="Horn M."/>
            <person name="Schaap P."/>
            <person name="Caler L."/>
            <person name="Loftus B."/>
        </authorList>
    </citation>
    <scope>NUCLEOTIDE SEQUENCE [LARGE SCALE GENOMIC DNA]</scope>
    <source>
        <strain evidence="3 4">Neff</strain>
    </source>
</reference>
<accession>L8GT25</accession>
<dbReference type="OMA" id="GHISICS"/>
<dbReference type="Pfam" id="PF02685">
    <property type="entry name" value="Glucokinase"/>
    <property type="match status" value="2"/>
</dbReference>
<keyword evidence="1" id="KW-0808">Transferase</keyword>
<dbReference type="SUPFAM" id="SSF53067">
    <property type="entry name" value="Actin-like ATPase domain"/>
    <property type="match status" value="1"/>
</dbReference>
<dbReference type="PDB" id="8DTC">
    <property type="method" value="X-ray"/>
    <property type="resolution" value="2.25 A"/>
    <property type="chains" value="A/B=2-352"/>
</dbReference>
<gene>
    <name evidence="3" type="ORF">ACA1_177380</name>
</gene>
<dbReference type="Gene3D" id="3.30.420.40">
    <property type="match status" value="1"/>
</dbReference>
<dbReference type="GO" id="GO:0005536">
    <property type="term" value="F:D-glucose binding"/>
    <property type="evidence" value="ECO:0007669"/>
    <property type="project" value="InterPro"/>
</dbReference>
<keyword evidence="4" id="KW-1185">Reference proteome</keyword>
<proteinExistence type="evidence at protein level"/>
<organism evidence="3 4">
    <name type="scientific">Acanthamoeba castellanii (strain ATCC 30010 / Neff)</name>
    <dbReference type="NCBI Taxonomy" id="1257118"/>
    <lineage>
        <taxon>Eukaryota</taxon>
        <taxon>Amoebozoa</taxon>
        <taxon>Discosea</taxon>
        <taxon>Longamoebia</taxon>
        <taxon>Centramoebida</taxon>
        <taxon>Acanthamoebidae</taxon>
        <taxon>Acanthamoeba</taxon>
    </lineage>
</organism>
<dbReference type="EMBL" id="KB008006">
    <property type="protein sequence ID" value="ELR16130.1"/>
    <property type="molecule type" value="Genomic_DNA"/>
</dbReference>
<dbReference type="GO" id="GO:0005524">
    <property type="term" value="F:ATP binding"/>
    <property type="evidence" value="ECO:0007669"/>
    <property type="project" value="InterPro"/>
</dbReference>
<dbReference type="InterPro" id="IPR003836">
    <property type="entry name" value="Glucokinase"/>
</dbReference>
<keyword evidence="2 3" id="KW-0418">Kinase</keyword>
<keyword evidence="5" id="KW-0002">3D-structure</keyword>
<dbReference type="GO" id="GO:0004340">
    <property type="term" value="F:glucokinase activity"/>
    <property type="evidence" value="ECO:0007669"/>
    <property type="project" value="InterPro"/>
</dbReference>
<dbReference type="SMR" id="L8GT25"/>
<dbReference type="GeneID" id="14916854"/>
<dbReference type="STRING" id="1257118.L8GT25"/>
<dbReference type="PANTHER" id="PTHR47450:SF1">
    <property type="entry name" value="GLUCOKINASE"/>
    <property type="match status" value="1"/>
</dbReference>
<dbReference type="AlphaFoldDB" id="L8GT25"/>
<dbReference type="InterPro" id="IPR043129">
    <property type="entry name" value="ATPase_NBD"/>
</dbReference>
<evidence type="ECO:0000256" key="1">
    <source>
        <dbReference type="ARBA" id="ARBA00022679"/>
    </source>
</evidence>
<dbReference type="Proteomes" id="UP000011083">
    <property type="component" value="Unassembled WGS sequence"/>
</dbReference>
<evidence type="ECO:0007829" key="5">
    <source>
        <dbReference type="PDB" id="8DTC"/>
    </source>
</evidence>
<dbReference type="PANTHER" id="PTHR47450">
    <property type="entry name" value="GLUCOKINASE"/>
    <property type="match status" value="1"/>
</dbReference>
<dbReference type="Gene3D" id="3.40.367.20">
    <property type="match status" value="1"/>
</dbReference>